<dbReference type="RefSeq" id="XP_010759770.1">
    <property type="nucleotide sequence ID" value="XM_010761468.1"/>
</dbReference>
<dbReference type="GO" id="GO:0032259">
    <property type="term" value="P:methylation"/>
    <property type="evidence" value="ECO:0007669"/>
    <property type="project" value="UniProtKB-KW"/>
</dbReference>
<dbReference type="OrthoDB" id="16079at2759"/>
<dbReference type="PANTHER" id="PTHR11727:SF17">
    <property type="entry name" value="DIMETHYLADENOSINE TRANSFERASE 1, MITOCHONDRIAL"/>
    <property type="match status" value="1"/>
</dbReference>
<dbReference type="Gene3D" id="3.40.50.150">
    <property type="entry name" value="Vaccinia Virus protein VP39"/>
    <property type="match status" value="1"/>
</dbReference>
<evidence type="ECO:0000256" key="5">
    <source>
        <dbReference type="SAM" id="MobiDB-lite"/>
    </source>
</evidence>
<reference evidence="6 7" key="1">
    <citation type="journal article" date="2011" name="PLoS Genet.">
        <title>Comparative genomic analysis of human fungal pathogens causing paracoccidioidomycosis.</title>
        <authorList>
            <person name="Desjardins C.A."/>
            <person name="Champion M.D."/>
            <person name="Holder J.W."/>
            <person name="Muszewska A."/>
            <person name="Goldberg J."/>
            <person name="Bailao A.M."/>
            <person name="Brigido M.M."/>
            <person name="Ferreira M.E."/>
            <person name="Garcia A.M."/>
            <person name="Grynberg M."/>
            <person name="Gujja S."/>
            <person name="Heiman D.I."/>
            <person name="Henn M.R."/>
            <person name="Kodira C.D."/>
            <person name="Leon-Narvaez H."/>
            <person name="Longo L.V."/>
            <person name="Ma L.J."/>
            <person name="Malavazi I."/>
            <person name="Matsuo A.L."/>
            <person name="Morais F.V."/>
            <person name="Pereira M."/>
            <person name="Rodriguez-Brito S."/>
            <person name="Sakthikumar S."/>
            <person name="Salem-Izacc S.M."/>
            <person name="Sykes S.M."/>
            <person name="Teixeira M.M."/>
            <person name="Vallejo M.C."/>
            <person name="Walter M.E."/>
            <person name="Yandava C."/>
            <person name="Young S."/>
            <person name="Zeng Q."/>
            <person name="Zucker J."/>
            <person name="Felipe M.S."/>
            <person name="Goldman G.H."/>
            <person name="Haas B.J."/>
            <person name="McEwen J.G."/>
            <person name="Nino-Vega G."/>
            <person name="Puccia R."/>
            <person name="San-Blas G."/>
            <person name="Soares C.M."/>
            <person name="Birren B.W."/>
            <person name="Cuomo C.A."/>
        </authorList>
    </citation>
    <scope>NUCLEOTIDE SEQUENCE [LARGE SCALE GENOMIC DNA]</scope>
    <source>
        <strain evidence="6 7">Pb18</strain>
    </source>
</reference>
<dbReference type="GO" id="GO:0008168">
    <property type="term" value="F:methyltransferase activity"/>
    <property type="evidence" value="ECO:0007669"/>
    <property type="project" value="UniProtKB-KW"/>
</dbReference>
<dbReference type="GO" id="GO:0005759">
    <property type="term" value="C:mitochondrial matrix"/>
    <property type="evidence" value="ECO:0007669"/>
    <property type="project" value="TreeGrafter"/>
</dbReference>
<feature type="region of interest" description="Disordered" evidence="5">
    <location>
        <begin position="265"/>
        <end position="298"/>
    </location>
</feature>
<dbReference type="GO" id="GO:0034246">
    <property type="term" value="F:mitochondrial transcription factor activity"/>
    <property type="evidence" value="ECO:0007669"/>
    <property type="project" value="TreeGrafter"/>
</dbReference>
<feature type="region of interest" description="Disordered" evidence="5">
    <location>
        <begin position="319"/>
        <end position="342"/>
    </location>
</feature>
<organism evidence="6 7">
    <name type="scientific">Paracoccidioides brasiliensis (strain Pb18)</name>
    <dbReference type="NCBI Taxonomy" id="502780"/>
    <lineage>
        <taxon>Eukaryota</taxon>
        <taxon>Fungi</taxon>
        <taxon>Dikarya</taxon>
        <taxon>Ascomycota</taxon>
        <taxon>Pezizomycotina</taxon>
        <taxon>Eurotiomycetes</taxon>
        <taxon>Eurotiomycetidae</taxon>
        <taxon>Onygenales</taxon>
        <taxon>Ajellomycetaceae</taxon>
        <taxon>Paracoccidioides</taxon>
    </lineage>
</organism>
<dbReference type="VEuPathDB" id="FungiDB:PADG_04229"/>
<dbReference type="InterPro" id="IPR029063">
    <property type="entry name" value="SAM-dependent_MTases_sf"/>
</dbReference>
<dbReference type="GO" id="GO:0034245">
    <property type="term" value="C:mitochondrial DNA-directed RNA polymerase complex"/>
    <property type="evidence" value="ECO:0007669"/>
    <property type="project" value="TreeGrafter"/>
</dbReference>
<dbReference type="eggNOG" id="ENOG502QY7G">
    <property type="taxonomic scope" value="Eukaryota"/>
</dbReference>
<sequence>MPMPAIPTSMLLKAPFPSSSVFSSAVSAVVAKRPSSHYQLRSHISSPLLCDDILQRLGSSLKKHSPCDIIDILPGAGLFSAKLHNYIKPRRHLLIEPNTHYYQSFLKSLTEDPNSCYKHLPWDPFNVRTIDDIFEQGHLPEQTQRAQVCTDDSGCTVNDSLLVLANVTAKPQFGETYGLLLRYLEACFDQTMFHRYGLVRVIALMLSDDAEVILPRIVSRRRRSAAIVEATCAEIVEVSGDNARELWHAQKGISTLEISRKQVEKRAENNGVVTPGGREASPPELAPDPNTHGKRVDYIPRPKRQWHDAYIEITQDPNFPDLRVKTPRGRPSSKTPKRTDIRDKSVYSKATSLHRRLVSENREEAVFREVEPKIAHIEKLEVELVSMLNTQTPTLADVVDFAKEIHQEKLKVEELLSSCNSSAISRFETLMEERMCFDGVLSGTKEPLLLWDKRPYEPLEAGDDEFVPNQLCSVIDFQPNPNSPAIQTQQIHLKNKTPHTYILMIRAFRHLMGTVTTHSQKPVSDILRLMFPDRSMSDLIQSIPSLAPFSRPKVLQMTDSKIAMKRLVSLSSADNAKKPIQEVDPGLVEHDENCFNAVKVRHLPSSVLWDIIVEWQASSSGFEAETDIYRALGGAWVKRMEGEGFTTGYA</sequence>
<dbReference type="AlphaFoldDB" id="C1GAE3"/>
<dbReference type="GO" id="GO:0006391">
    <property type="term" value="P:transcription initiation at mitochondrial promoter"/>
    <property type="evidence" value="ECO:0007669"/>
    <property type="project" value="TreeGrafter"/>
</dbReference>
<evidence type="ECO:0000313" key="7">
    <source>
        <dbReference type="Proteomes" id="UP000001628"/>
    </source>
</evidence>
<dbReference type="InterPro" id="IPR001737">
    <property type="entry name" value="KsgA/Erm"/>
</dbReference>
<evidence type="ECO:0000256" key="4">
    <source>
        <dbReference type="ARBA" id="ARBA00022884"/>
    </source>
</evidence>
<evidence type="ECO:0008006" key="8">
    <source>
        <dbReference type="Google" id="ProtNLM"/>
    </source>
</evidence>
<dbReference type="SUPFAM" id="SSF53335">
    <property type="entry name" value="S-adenosyl-L-methionine-dependent methyltransferases"/>
    <property type="match status" value="1"/>
</dbReference>
<dbReference type="GeneID" id="22583397"/>
<evidence type="ECO:0000256" key="3">
    <source>
        <dbReference type="ARBA" id="ARBA00022691"/>
    </source>
</evidence>
<keyword evidence="7" id="KW-1185">Reference proteome</keyword>
<dbReference type="GO" id="GO:0003723">
    <property type="term" value="F:RNA binding"/>
    <property type="evidence" value="ECO:0007669"/>
    <property type="project" value="UniProtKB-KW"/>
</dbReference>
<keyword evidence="3" id="KW-0949">S-adenosyl-L-methionine</keyword>
<name>C1GAE3_PARBD</name>
<keyword evidence="2" id="KW-0808">Transferase</keyword>
<evidence type="ECO:0000313" key="6">
    <source>
        <dbReference type="EMBL" id="EEH48145.1"/>
    </source>
</evidence>
<protein>
    <recommendedName>
        <fullName evidence="8">rRNA adenine N(6)-methyltransferase</fullName>
    </recommendedName>
</protein>
<evidence type="ECO:0000256" key="2">
    <source>
        <dbReference type="ARBA" id="ARBA00022679"/>
    </source>
</evidence>
<proteinExistence type="predicted"/>
<dbReference type="OMA" id="VDILDLW"/>
<dbReference type="Proteomes" id="UP000001628">
    <property type="component" value="Unassembled WGS sequence"/>
</dbReference>
<dbReference type="EMBL" id="KN275960">
    <property type="protein sequence ID" value="EEH48145.1"/>
    <property type="molecule type" value="Genomic_DNA"/>
</dbReference>
<accession>C1GAE3</accession>
<keyword evidence="4" id="KW-0694">RNA-binding</keyword>
<evidence type="ECO:0000256" key="1">
    <source>
        <dbReference type="ARBA" id="ARBA00022603"/>
    </source>
</evidence>
<dbReference type="InParanoid" id="C1GAE3"/>
<gene>
    <name evidence="6" type="ORF">PADG_04229</name>
</gene>
<dbReference type="PANTHER" id="PTHR11727">
    <property type="entry name" value="DIMETHYLADENOSINE TRANSFERASE"/>
    <property type="match status" value="1"/>
</dbReference>
<dbReference type="KEGG" id="pbn:PADG_04229"/>
<dbReference type="HOGENOM" id="CLU_030043_0_0_1"/>
<keyword evidence="1" id="KW-0489">Methyltransferase</keyword>